<keyword evidence="5" id="KW-1185">Reference proteome</keyword>
<evidence type="ECO:0000313" key="5">
    <source>
        <dbReference type="Proteomes" id="UP000492821"/>
    </source>
</evidence>
<dbReference type="Gene3D" id="2.10.25.10">
    <property type="entry name" value="Laminin"/>
    <property type="match status" value="1"/>
</dbReference>
<dbReference type="PROSITE" id="PS50026">
    <property type="entry name" value="EGF_3"/>
    <property type="match status" value="1"/>
</dbReference>
<name>A0A7E4UZP6_PANRE</name>
<evidence type="ECO:0000259" key="4">
    <source>
        <dbReference type="PROSITE" id="PS50026"/>
    </source>
</evidence>
<feature type="region of interest" description="Disordered" evidence="2">
    <location>
        <begin position="178"/>
        <end position="201"/>
    </location>
</feature>
<feature type="disulfide bond" evidence="1">
    <location>
        <begin position="36"/>
        <end position="45"/>
    </location>
</feature>
<evidence type="ECO:0000313" key="6">
    <source>
        <dbReference type="WBParaSite" id="Pan_g14821.t1"/>
    </source>
</evidence>
<protein>
    <submittedName>
        <fullName evidence="6">EGF-like domain-containing protein</fullName>
    </submittedName>
</protein>
<dbReference type="InterPro" id="IPR000742">
    <property type="entry name" value="EGF"/>
</dbReference>
<dbReference type="PROSITE" id="PS01186">
    <property type="entry name" value="EGF_2"/>
    <property type="match status" value="1"/>
</dbReference>
<keyword evidence="3" id="KW-1133">Transmembrane helix</keyword>
<dbReference type="Proteomes" id="UP000492821">
    <property type="component" value="Unassembled WGS sequence"/>
</dbReference>
<keyword evidence="1" id="KW-0245">EGF-like domain</keyword>
<keyword evidence="3" id="KW-0812">Transmembrane</keyword>
<dbReference type="AlphaFoldDB" id="A0A7E4UZP6"/>
<keyword evidence="3" id="KW-0472">Membrane</keyword>
<feature type="domain" description="EGF-like" evidence="4">
    <location>
        <begin position="3"/>
        <end position="46"/>
    </location>
</feature>
<sequence>MEDQIPTPPTYSMCFNGGIVVEARLPNQTRVYQCFCLDGFAGDYCETVLTGGPTLPGQQYPLLYNICLCLFLFILLPTIILYSIRTIYLALKRCNKSDDSIIEEEVRRASEVPRSRRISSMNRLQVHFVQPVDTATSGNGAPRPAYRTFSLPLSATVVLAHPLNADEVRRLHKTTSWHHGVALPPPPPPPSYAASVSDFER</sequence>
<comment type="caution">
    <text evidence="1">Lacks conserved residue(s) required for the propagation of feature annotation.</text>
</comment>
<dbReference type="PROSITE" id="PS00022">
    <property type="entry name" value="EGF_1"/>
    <property type="match status" value="1"/>
</dbReference>
<reference evidence="6" key="2">
    <citation type="submission" date="2020-10" db="UniProtKB">
        <authorList>
            <consortium name="WormBaseParasite"/>
        </authorList>
    </citation>
    <scope>IDENTIFICATION</scope>
</reference>
<reference evidence="5" key="1">
    <citation type="journal article" date="2013" name="Genetics">
        <title>The draft genome and transcriptome of Panagrellus redivivus are shaped by the harsh demands of a free-living lifestyle.</title>
        <authorList>
            <person name="Srinivasan J."/>
            <person name="Dillman A.R."/>
            <person name="Macchietto M.G."/>
            <person name="Heikkinen L."/>
            <person name="Lakso M."/>
            <person name="Fracchia K.M."/>
            <person name="Antoshechkin I."/>
            <person name="Mortazavi A."/>
            <person name="Wong G."/>
            <person name="Sternberg P.W."/>
        </authorList>
    </citation>
    <scope>NUCLEOTIDE SEQUENCE [LARGE SCALE GENOMIC DNA]</scope>
    <source>
        <strain evidence="5">MT8872</strain>
    </source>
</reference>
<dbReference type="SUPFAM" id="SSF57196">
    <property type="entry name" value="EGF/Laminin"/>
    <property type="match status" value="1"/>
</dbReference>
<accession>A0A7E4UZP6</accession>
<feature type="transmembrane region" description="Helical" evidence="3">
    <location>
        <begin position="62"/>
        <end position="84"/>
    </location>
</feature>
<evidence type="ECO:0000256" key="3">
    <source>
        <dbReference type="SAM" id="Phobius"/>
    </source>
</evidence>
<organism evidence="5 6">
    <name type="scientific">Panagrellus redivivus</name>
    <name type="common">Microworm</name>
    <dbReference type="NCBI Taxonomy" id="6233"/>
    <lineage>
        <taxon>Eukaryota</taxon>
        <taxon>Metazoa</taxon>
        <taxon>Ecdysozoa</taxon>
        <taxon>Nematoda</taxon>
        <taxon>Chromadorea</taxon>
        <taxon>Rhabditida</taxon>
        <taxon>Tylenchina</taxon>
        <taxon>Panagrolaimomorpha</taxon>
        <taxon>Panagrolaimoidea</taxon>
        <taxon>Panagrolaimidae</taxon>
        <taxon>Panagrellus</taxon>
    </lineage>
</organism>
<evidence type="ECO:0000256" key="1">
    <source>
        <dbReference type="PROSITE-ProRule" id="PRU00076"/>
    </source>
</evidence>
<dbReference type="WBParaSite" id="Pan_g14821.t1">
    <property type="protein sequence ID" value="Pan_g14821.t1"/>
    <property type="gene ID" value="Pan_g14821"/>
</dbReference>
<keyword evidence="1" id="KW-1015">Disulfide bond</keyword>
<proteinExistence type="predicted"/>
<evidence type="ECO:0000256" key="2">
    <source>
        <dbReference type="SAM" id="MobiDB-lite"/>
    </source>
</evidence>